<feature type="region of interest" description="Disordered" evidence="1">
    <location>
        <begin position="1"/>
        <end position="48"/>
    </location>
</feature>
<accession>A0A3N4IXV5</accession>
<evidence type="ECO:0000256" key="1">
    <source>
        <dbReference type="SAM" id="MobiDB-lite"/>
    </source>
</evidence>
<dbReference type="Proteomes" id="UP000276215">
    <property type="component" value="Unassembled WGS sequence"/>
</dbReference>
<feature type="compositionally biased region" description="Basic and acidic residues" evidence="1">
    <location>
        <begin position="1"/>
        <end position="12"/>
    </location>
</feature>
<gene>
    <name evidence="2" type="ORF">L873DRAFT_1795324</name>
</gene>
<dbReference type="OrthoDB" id="5430981at2759"/>
<evidence type="ECO:0000313" key="3">
    <source>
        <dbReference type="Proteomes" id="UP000276215"/>
    </source>
</evidence>
<dbReference type="STRING" id="1336337.A0A3N4IXV5"/>
<protein>
    <submittedName>
        <fullName evidence="2">Uncharacterized protein</fullName>
    </submittedName>
</protein>
<organism evidence="2 3">
    <name type="scientific">Choiromyces venosus 120613-1</name>
    <dbReference type="NCBI Taxonomy" id="1336337"/>
    <lineage>
        <taxon>Eukaryota</taxon>
        <taxon>Fungi</taxon>
        <taxon>Dikarya</taxon>
        <taxon>Ascomycota</taxon>
        <taxon>Pezizomycotina</taxon>
        <taxon>Pezizomycetes</taxon>
        <taxon>Pezizales</taxon>
        <taxon>Tuberaceae</taxon>
        <taxon>Choiromyces</taxon>
    </lineage>
</organism>
<reference evidence="2 3" key="1">
    <citation type="journal article" date="2018" name="Nat. Ecol. Evol.">
        <title>Pezizomycetes genomes reveal the molecular basis of ectomycorrhizal truffle lifestyle.</title>
        <authorList>
            <person name="Murat C."/>
            <person name="Payen T."/>
            <person name="Noel B."/>
            <person name="Kuo A."/>
            <person name="Morin E."/>
            <person name="Chen J."/>
            <person name="Kohler A."/>
            <person name="Krizsan K."/>
            <person name="Balestrini R."/>
            <person name="Da Silva C."/>
            <person name="Montanini B."/>
            <person name="Hainaut M."/>
            <person name="Levati E."/>
            <person name="Barry K.W."/>
            <person name="Belfiori B."/>
            <person name="Cichocki N."/>
            <person name="Clum A."/>
            <person name="Dockter R.B."/>
            <person name="Fauchery L."/>
            <person name="Guy J."/>
            <person name="Iotti M."/>
            <person name="Le Tacon F."/>
            <person name="Lindquist E.A."/>
            <person name="Lipzen A."/>
            <person name="Malagnac F."/>
            <person name="Mello A."/>
            <person name="Molinier V."/>
            <person name="Miyauchi S."/>
            <person name="Poulain J."/>
            <person name="Riccioni C."/>
            <person name="Rubini A."/>
            <person name="Sitrit Y."/>
            <person name="Splivallo R."/>
            <person name="Traeger S."/>
            <person name="Wang M."/>
            <person name="Zifcakova L."/>
            <person name="Wipf D."/>
            <person name="Zambonelli A."/>
            <person name="Paolocci F."/>
            <person name="Nowrousian M."/>
            <person name="Ottonello S."/>
            <person name="Baldrian P."/>
            <person name="Spatafora J.W."/>
            <person name="Henrissat B."/>
            <person name="Nagy L.G."/>
            <person name="Aury J.M."/>
            <person name="Wincker P."/>
            <person name="Grigoriev I.V."/>
            <person name="Bonfante P."/>
            <person name="Martin F.M."/>
        </authorList>
    </citation>
    <scope>NUCLEOTIDE SEQUENCE [LARGE SCALE GENOMIC DNA]</scope>
    <source>
        <strain evidence="2 3">120613-1</strain>
    </source>
</reference>
<name>A0A3N4IXV5_9PEZI</name>
<keyword evidence="3" id="KW-1185">Reference proteome</keyword>
<evidence type="ECO:0000313" key="2">
    <source>
        <dbReference type="EMBL" id="RPA90716.1"/>
    </source>
</evidence>
<dbReference type="AlphaFoldDB" id="A0A3N4IXV5"/>
<dbReference type="EMBL" id="ML120516">
    <property type="protein sequence ID" value="RPA90716.1"/>
    <property type="molecule type" value="Genomic_DNA"/>
</dbReference>
<sequence>MAGERAQLRNELLESSSLNAKHPRQRARNSSQALGVQKRLPKRQSTHRPISVIAGRPRFVFVSSFQDAKVAGLTWGQFFDLSLEGKHQLVCLMVQERSRNGNLPQSKGKNKATARVGESALSEAALAVKDRMIDEVTNFYTEAWINHILIDASSVINLAATSVLQDLVAPLSPTKDLVICTAVSNLVPLEYYTDLQIEVASIRTVIQVYAMPALCEPTYGLLLSRRWVRRYQAISDYARETYVIKDDDGGNYFIAQEMQVMKIGKIHRPKVTINPDADGVDLGKDLVEDLELDKLFLFSEIVKHIAWEAREELAVYQALELQIGHESDSRDNANNEENEEHINLASDE</sequence>
<proteinExistence type="predicted"/>
<feature type="region of interest" description="Disordered" evidence="1">
    <location>
        <begin position="326"/>
        <end position="348"/>
    </location>
</feature>